<protein>
    <submittedName>
        <fullName evidence="1">Uncharacterized protein</fullName>
    </submittedName>
</protein>
<keyword evidence="2" id="KW-1185">Reference proteome</keyword>
<comment type="caution">
    <text evidence="1">The sequence shown here is derived from an EMBL/GenBank/DDBJ whole genome shotgun (WGS) entry which is preliminary data.</text>
</comment>
<accession>A0ABR4C3J6</accession>
<gene>
    <name evidence="1" type="ORF">VTL71DRAFT_4978</name>
</gene>
<evidence type="ECO:0000313" key="2">
    <source>
        <dbReference type="Proteomes" id="UP001595075"/>
    </source>
</evidence>
<reference evidence="1 2" key="1">
    <citation type="journal article" date="2024" name="Commun. Biol.">
        <title>Comparative genomic analysis of thermophilic fungi reveals convergent evolutionary adaptations and gene losses.</title>
        <authorList>
            <person name="Steindorff A.S."/>
            <person name="Aguilar-Pontes M.V."/>
            <person name="Robinson A.J."/>
            <person name="Andreopoulos B."/>
            <person name="LaButti K."/>
            <person name="Kuo A."/>
            <person name="Mondo S."/>
            <person name="Riley R."/>
            <person name="Otillar R."/>
            <person name="Haridas S."/>
            <person name="Lipzen A."/>
            <person name="Grimwood J."/>
            <person name="Schmutz J."/>
            <person name="Clum A."/>
            <person name="Reid I.D."/>
            <person name="Moisan M.C."/>
            <person name="Butler G."/>
            <person name="Nguyen T.T.M."/>
            <person name="Dewar K."/>
            <person name="Conant G."/>
            <person name="Drula E."/>
            <person name="Henrissat B."/>
            <person name="Hansel C."/>
            <person name="Singer S."/>
            <person name="Hutchinson M.I."/>
            <person name="de Vries R.P."/>
            <person name="Natvig D.O."/>
            <person name="Powell A.J."/>
            <person name="Tsang A."/>
            <person name="Grigoriev I.V."/>
        </authorList>
    </citation>
    <scope>NUCLEOTIDE SEQUENCE [LARGE SCALE GENOMIC DNA]</scope>
    <source>
        <strain evidence="1 2">CBS 494.80</strain>
    </source>
</reference>
<proteinExistence type="predicted"/>
<organism evidence="1 2">
    <name type="scientific">Oculimacula yallundae</name>
    <dbReference type="NCBI Taxonomy" id="86028"/>
    <lineage>
        <taxon>Eukaryota</taxon>
        <taxon>Fungi</taxon>
        <taxon>Dikarya</taxon>
        <taxon>Ascomycota</taxon>
        <taxon>Pezizomycotina</taxon>
        <taxon>Leotiomycetes</taxon>
        <taxon>Helotiales</taxon>
        <taxon>Ploettnerulaceae</taxon>
        <taxon>Oculimacula</taxon>
    </lineage>
</organism>
<evidence type="ECO:0000313" key="1">
    <source>
        <dbReference type="EMBL" id="KAL2064484.1"/>
    </source>
</evidence>
<dbReference type="Proteomes" id="UP001595075">
    <property type="component" value="Unassembled WGS sequence"/>
</dbReference>
<dbReference type="EMBL" id="JAZHXI010000014">
    <property type="protein sequence ID" value="KAL2064484.1"/>
    <property type="molecule type" value="Genomic_DNA"/>
</dbReference>
<name>A0ABR4C3J6_9HELO</name>
<sequence>MSTSQGGATENPAEVVSYLPFVERNATTTPRDARRLVWTLDHDLSLKAAILVKDTSPSLSSQKPYYDSTTETWHEISQSSLFKPKISSIIVHVYQFDLWEENWLERHLHCEPPSDSDSENGVRWGIITDDSDGSDYGDEAQLLECCGEPRPIGKAKGKLVEASSDGQGFVTVHDYVSTIHPWLMSVYEDILVAHEDAVYVEPLPSGTQFLVQFGSPQLLTLDLKHDKNILSGEALRLHNIQQEELSEKAWEEKCRRQKLEMFPREY</sequence>